<organism evidence="11 12">
    <name type="scientific">Fulvivirga sediminis</name>
    <dbReference type="NCBI Taxonomy" id="2803949"/>
    <lineage>
        <taxon>Bacteria</taxon>
        <taxon>Pseudomonadati</taxon>
        <taxon>Bacteroidota</taxon>
        <taxon>Cytophagia</taxon>
        <taxon>Cytophagales</taxon>
        <taxon>Fulvivirgaceae</taxon>
        <taxon>Fulvivirga</taxon>
    </lineage>
</organism>
<dbReference type="SUPFAM" id="SSF49785">
    <property type="entry name" value="Galactose-binding domain-like"/>
    <property type="match status" value="1"/>
</dbReference>
<dbReference type="Gene3D" id="2.60.120.200">
    <property type="match status" value="3"/>
</dbReference>
<gene>
    <name evidence="11" type="ORF">JL102_07220</name>
</gene>
<dbReference type="Gene3D" id="2.115.10.20">
    <property type="entry name" value="Glycosyl hydrolase domain, family 43"/>
    <property type="match status" value="1"/>
</dbReference>
<keyword evidence="12" id="KW-1185">Reference proteome</keyword>
<keyword evidence="3 9" id="KW-0732">Signal</keyword>
<dbReference type="Proteomes" id="UP000659388">
    <property type="component" value="Unassembled WGS sequence"/>
</dbReference>
<keyword evidence="4" id="KW-0378">Hydrolase</keyword>
<dbReference type="PROSITE" id="PS50022">
    <property type="entry name" value="FA58C_3"/>
    <property type="match status" value="1"/>
</dbReference>
<dbReference type="SUPFAM" id="SSF49899">
    <property type="entry name" value="Concanavalin A-like lectins/glucanases"/>
    <property type="match status" value="2"/>
</dbReference>
<dbReference type="InterPro" id="IPR023296">
    <property type="entry name" value="Glyco_hydro_beta-prop_sf"/>
</dbReference>
<dbReference type="InterPro" id="IPR000421">
    <property type="entry name" value="FA58C"/>
</dbReference>
<dbReference type="SUPFAM" id="SSF75005">
    <property type="entry name" value="Arabinanase/levansucrase/invertase"/>
    <property type="match status" value="1"/>
</dbReference>
<feature type="domain" description="F5/8 type C" evidence="10">
    <location>
        <begin position="316"/>
        <end position="423"/>
    </location>
</feature>
<evidence type="ECO:0000256" key="1">
    <source>
        <dbReference type="ARBA" id="ARBA00009865"/>
    </source>
</evidence>
<evidence type="ECO:0000313" key="11">
    <source>
        <dbReference type="EMBL" id="MBL3655915.1"/>
    </source>
</evidence>
<dbReference type="Pfam" id="PF04616">
    <property type="entry name" value="Glyco_hydro_43"/>
    <property type="match status" value="1"/>
</dbReference>
<evidence type="ECO:0000256" key="4">
    <source>
        <dbReference type="ARBA" id="ARBA00022801"/>
    </source>
</evidence>
<comment type="similarity">
    <text evidence="1">Belongs to the glycosyl hydrolase 43 family.</text>
</comment>
<evidence type="ECO:0000256" key="2">
    <source>
        <dbReference type="ARBA" id="ARBA00022651"/>
    </source>
</evidence>
<evidence type="ECO:0000256" key="6">
    <source>
        <dbReference type="ARBA" id="ARBA00023277"/>
    </source>
</evidence>
<dbReference type="GO" id="GO:0004553">
    <property type="term" value="F:hydrolase activity, hydrolyzing O-glycosyl compounds"/>
    <property type="evidence" value="ECO:0007669"/>
    <property type="project" value="InterPro"/>
</dbReference>
<evidence type="ECO:0000256" key="9">
    <source>
        <dbReference type="SAM" id="SignalP"/>
    </source>
</evidence>
<evidence type="ECO:0000313" key="12">
    <source>
        <dbReference type="Proteomes" id="UP000659388"/>
    </source>
</evidence>
<reference evidence="11" key="1">
    <citation type="submission" date="2021-01" db="EMBL/GenBank/DDBJ databases">
        <title>Fulvivirga kasyanovii gen. nov., sp nov., a novel member of the phylum Bacteroidetes isolated from seawater in a mussel farm.</title>
        <authorList>
            <person name="Zhao L.-H."/>
            <person name="Wang Z.-J."/>
        </authorList>
    </citation>
    <scope>NUCLEOTIDE SEQUENCE</scope>
    <source>
        <strain evidence="11">2943</strain>
    </source>
</reference>
<protein>
    <submittedName>
        <fullName evidence="11">Family 43 glycosylhydrolase</fullName>
    </submittedName>
</protein>
<keyword evidence="2" id="KW-0624">Polysaccharide degradation</keyword>
<dbReference type="RefSeq" id="WP_202243589.1">
    <property type="nucleotide sequence ID" value="NZ_JAESIY010000003.1"/>
</dbReference>
<dbReference type="InterPro" id="IPR006710">
    <property type="entry name" value="Glyco_hydro_43"/>
</dbReference>
<dbReference type="InterPro" id="IPR006558">
    <property type="entry name" value="LamG-like"/>
</dbReference>
<accession>A0A937K031</accession>
<dbReference type="Pfam" id="PF00754">
    <property type="entry name" value="F5_F8_type_C"/>
    <property type="match status" value="1"/>
</dbReference>
<dbReference type="PANTHER" id="PTHR43772:SF2">
    <property type="entry name" value="PUTATIVE (AFU_ORTHOLOGUE AFUA_2G04480)-RELATED"/>
    <property type="match status" value="1"/>
</dbReference>
<keyword evidence="6" id="KW-0119">Carbohydrate metabolism</keyword>
<keyword evidence="5" id="KW-1015">Disulfide bond</keyword>
<dbReference type="InterPro" id="IPR052176">
    <property type="entry name" value="Glycosyl_Hydrlase_43_Enz"/>
</dbReference>
<dbReference type="EMBL" id="JAESIY010000003">
    <property type="protein sequence ID" value="MBL3655915.1"/>
    <property type="molecule type" value="Genomic_DNA"/>
</dbReference>
<sequence>MNKLLLFLTLLIASASLKLQAQTLKQTSPGAGNPILPGYFADPTVKKFNGRYFIYATTDGTGWGLGPSQVWYSDDFVNWTKIEMNWPTTEVYWAPDVWLGKDDQYYMYYSQPVQLHGGVSDTPYGPWIGLTADDEPIVPDRFVKNVITLDGQSFQDDDGSIYLYWGTWGIYDGFGAGWAKFNPDMKSFESKGIIPNTEATDFFEAPFMFKRGSTYYFTYSSGSCHDGTYRVQYATSQSPTGPFTFADNNPILATNEDGSIHGPGHHSILKEGDQYYIIYHRHDNPHSSNGFHRQVAADKLEFDDEGRIKKIIPTHEGVGFLGKNTNPFPNLLYGKKVKASSQYNDDFQASYTVDDNYGTLWMPASDDSRPTLEVDLGSEKDIKRTRIAFQYATHFFQYLIEYSLDGKAWKVYADKTRNIQDGSPMTDYNQVKVRYLKLTITGVGKQGFPMALWNFSAYDGYEQDPEQMLVNLQAADIKGNVWLNNRGMYGGMYQLEEAVTGVTAGMHWVSAKGGIKGSVPVPAKTNPTMDYTLIASFVHQDKLEYVYISWNHLAKDAFGMLKGSLTINQSAHDSWYKTLKTYFETGRIVTNEKLVGLKVFNRRLAPSEAEYYGLLPYKTPPKASLPSQGMLVSLNANDLKLGSMAASLDNDGLAKGAFNSEGSAPVVELVAGKKALLFDGHQSLKSDFITPLTLTGNNPFTVEAWIYNHQIAPAECLVDWAAQKGRLLTSSRVLYGSNPSSGAVSHQEWADMGFKGGAPEASKWHHIVITFDGYMEKVYVDGELNDEEQKMLFVEPGSYIHVGNSANKEVPFSGALASLKMYDKALNHQEIKSRYAAEGDTDKIAVYFSAAGLGYDEFNNWPNQGKTGGTLQLKGANNKVKVVHGKLALEVSKKSQWSWNATSVTSPKENYYIILNAYTKGQWHEYVFTKKGNDISTYVDGEPANTKIFDKMKLTSLSGGNWSWEGDITISLFALIEGHLTSDEVQAHWKRSLNVSNKSISNVEFTKRPVAMNSVAAFMKAQSYEGQPVKYLFIGGENKHSQWQRSPEYMDHSLGPDKQYNYYYLVQDQYGNIIAESDEVAVSTDKSTYTEFFHTFDENKQTGLGNYFGFDGALLANDTTNGTTEIKITNGSLKLASSGGGWDGQLKNGAFIYKEVKGDFVMEVELKDYAGLSNHKSVAYNDGGIMVALPQTKEAAAWDLLSLSFFPLYNQGNLFTNQSKQMRYQKANLLGWEAHRFLQIQRIGSQYYFRTSENREEWVDMPGSPVERVDFEGKKLRVGLWHATYSNNEGYVVFDDFRLSEKK</sequence>
<feature type="signal peptide" evidence="9">
    <location>
        <begin position="1"/>
        <end position="21"/>
    </location>
</feature>
<dbReference type="PANTHER" id="PTHR43772">
    <property type="entry name" value="ENDO-1,4-BETA-XYLANASE"/>
    <property type="match status" value="1"/>
</dbReference>
<dbReference type="Pfam" id="PF13385">
    <property type="entry name" value="Laminin_G_3"/>
    <property type="match status" value="1"/>
</dbReference>
<evidence type="ECO:0000256" key="5">
    <source>
        <dbReference type="ARBA" id="ARBA00023157"/>
    </source>
</evidence>
<feature type="chain" id="PRO_5037988024" evidence="9">
    <location>
        <begin position="22"/>
        <end position="1303"/>
    </location>
</feature>
<evidence type="ECO:0000256" key="8">
    <source>
        <dbReference type="PIRSR" id="PIRSR606710-2"/>
    </source>
</evidence>
<evidence type="ECO:0000259" key="10">
    <source>
        <dbReference type="PROSITE" id="PS50022"/>
    </source>
</evidence>
<dbReference type="InterPro" id="IPR013320">
    <property type="entry name" value="ConA-like_dom_sf"/>
</dbReference>
<dbReference type="CDD" id="cd18608">
    <property type="entry name" value="GH43_F5-8_typeC-like"/>
    <property type="match status" value="1"/>
</dbReference>
<dbReference type="Gene3D" id="2.60.120.260">
    <property type="entry name" value="Galactose-binding domain-like"/>
    <property type="match status" value="1"/>
</dbReference>
<keyword evidence="2" id="KW-0858">Xylan degradation</keyword>
<dbReference type="InterPro" id="IPR008979">
    <property type="entry name" value="Galactose-bd-like_sf"/>
</dbReference>
<keyword evidence="7" id="KW-0326">Glycosidase</keyword>
<dbReference type="SMART" id="SM00560">
    <property type="entry name" value="LamGL"/>
    <property type="match status" value="1"/>
</dbReference>
<proteinExistence type="inferred from homology"/>
<name>A0A937K031_9BACT</name>
<evidence type="ECO:0000256" key="7">
    <source>
        <dbReference type="ARBA" id="ARBA00023295"/>
    </source>
</evidence>
<dbReference type="GO" id="GO:0045493">
    <property type="term" value="P:xylan catabolic process"/>
    <property type="evidence" value="ECO:0007669"/>
    <property type="project" value="UniProtKB-KW"/>
</dbReference>
<evidence type="ECO:0000256" key="3">
    <source>
        <dbReference type="ARBA" id="ARBA00022729"/>
    </source>
</evidence>
<comment type="caution">
    <text evidence="11">The sequence shown here is derived from an EMBL/GenBank/DDBJ whole genome shotgun (WGS) entry which is preliminary data.</text>
</comment>
<feature type="site" description="Important for catalytic activity, responsible for pKa modulation of the active site Glu and correct orientation of both the proton donor and substrate" evidence="8">
    <location>
        <position position="150"/>
    </location>
</feature>